<dbReference type="InterPro" id="IPR020472">
    <property type="entry name" value="WD40_PAC1"/>
</dbReference>
<dbReference type="SMART" id="SM00320">
    <property type="entry name" value="WD40"/>
    <property type="match status" value="5"/>
</dbReference>
<gene>
    <name evidence="8" type="ORF">J3R30DRAFT_1056169</name>
</gene>
<feature type="repeat" description="WD" evidence="6">
    <location>
        <begin position="296"/>
        <end position="323"/>
    </location>
</feature>
<sequence length="507" mass="56028">MLPSPSSSPAQFSAFVNSTNLLRNVDESQDKCSHPWLQLPTPPTHTKRPLCEEDASPSKRARKTVREEAESSETEEIMMERARTRFRRRTCNALRMASNELPFQRPSNVSTRSILQSFVSSYKSDFFRCESVEHGFLTPPYACSYSHSAKAGRTPHLAVSTEEGAVHIFNTIKRSEWDPEPIRTTFQPHDNGVYDVKWSASDSRLATCSADRSIRISCPNTSKLLQILTGHGSSVKRAAWHSSNDSLLCSGGRDGTICIWDLRIPQSSTSVFNIPDAHESLALKGRRSKQHMPKTITNLIFNEDMSLISSGSSDGVLRCWDLRFVSASGRSLARSKRFIPSLCTPIDPTTSHGSHRPRGILSLTAGIGPSSGLLFALGADSRIHTYMASSLSPLPISFTDPNIQVNGSFYISSAISPCGRWLASGGGKSALLFDVSTAASPYARASSGVELKAQLGEVYAVDWADGMIATCADDRTVRIWRPDVDLYQSCLEDPNEYKWKWSWAMKY</sequence>
<comment type="pathway">
    <text evidence="1">Protein modification; protein ubiquitination.</text>
</comment>
<feature type="region of interest" description="Disordered" evidence="7">
    <location>
        <begin position="32"/>
        <end position="76"/>
    </location>
</feature>
<dbReference type="SUPFAM" id="SSF50978">
    <property type="entry name" value="WD40 repeat-like"/>
    <property type="match status" value="1"/>
</dbReference>
<evidence type="ECO:0000256" key="1">
    <source>
        <dbReference type="ARBA" id="ARBA00004906"/>
    </source>
</evidence>
<dbReference type="PANTHER" id="PTHR22852">
    <property type="entry name" value="LETHAL 2 DENTICLELESS PROTEIN RETINOIC ACID-REGULATED NUCLEAR MATRIX-ASSOCIATED PROTEIN"/>
    <property type="match status" value="1"/>
</dbReference>
<dbReference type="InterPro" id="IPR019775">
    <property type="entry name" value="WD40_repeat_CS"/>
</dbReference>
<evidence type="ECO:0000256" key="5">
    <source>
        <dbReference type="ARBA" id="ARBA00038344"/>
    </source>
</evidence>
<dbReference type="InterPro" id="IPR036322">
    <property type="entry name" value="WD40_repeat_dom_sf"/>
</dbReference>
<dbReference type="PANTHER" id="PTHR22852:SF0">
    <property type="entry name" value="DENTICLELESS PROTEIN HOMOLOG"/>
    <property type="match status" value="1"/>
</dbReference>
<name>A0A9W9A1W6_9AGAR</name>
<dbReference type="Pfam" id="PF00400">
    <property type="entry name" value="WD40"/>
    <property type="match status" value="4"/>
</dbReference>
<reference evidence="8" key="1">
    <citation type="submission" date="2022-08" db="EMBL/GenBank/DDBJ databases">
        <title>A Global Phylogenomic Analysis of the Shiitake Genus Lentinula.</title>
        <authorList>
            <consortium name="DOE Joint Genome Institute"/>
            <person name="Sierra-Patev S."/>
            <person name="Min B."/>
            <person name="Naranjo-Ortiz M."/>
            <person name="Looney B."/>
            <person name="Konkel Z."/>
            <person name="Slot J.C."/>
            <person name="Sakamoto Y."/>
            <person name="Steenwyk J.L."/>
            <person name="Rokas A."/>
            <person name="Carro J."/>
            <person name="Camarero S."/>
            <person name="Ferreira P."/>
            <person name="Molpeceres G."/>
            <person name="Ruiz-Duenas F.J."/>
            <person name="Serrano A."/>
            <person name="Henrissat B."/>
            <person name="Drula E."/>
            <person name="Hughes K.W."/>
            <person name="Mata J.L."/>
            <person name="Ishikawa N.K."/>
            <person name="Vargas-Isla R."/>
            <person name="Ushijima S."/>
            <person name="Smith C.A."/>
            <person name="Ahrendt S."/>
            <person name="Andreopoulos W."/>
            <person name="He G."/>
            <person name="Labutti K."/>
            <person name="Lipzen A."/>
            <person name="Ng V."/>
            <person name="Riley R."/>
            <person name="Sandor L."/>
            <person name="Barry K."/>
            <person name="Martinez A.T."/>
            <person name="Xiao Y."/>
            <person name="Gibbons J.G."/>
            <person name="Terashima K."/>
            <person name="Grigoriev I.V."/>
            <person name="Hibbett D.S."/>
        </authorList>
    </citation>
    <scope>NUCLEOTIDE SEQUENCE</scope>
    <source>
        <strain evidence="8">JLM2183</strain>
    </source>
</reference>
<evidence type="ECO:0000256" key="3">
    <source>
        <dbReference type="ARBA" id="ARBA00022737"/>
    </source>
</evidence>
<comment type="similarity">
    <text evidence="5">Belongs to the WD repeat cdt2 family.</text>
</comment>
<dbReference type="InterPro" id="IPR051865">
    <property type="entry name" value="WD-repeat_CDT2_adapter"/>
</dbReference>
<evidence type="ECO:0000256" key="2">
    <source>
        <dbReference type="ARBA" id="ARBA00022574"/>
    </source>
</evidence>
<evidence type="ECO:0000256" key="6">
    <source>
        <dbReference type="PROSITE-ProRule" id="PRU00221"/>
    </source>
</evidence>
<feature type="repeat" description="WD" evidence="6">
    <location>
        <begin position="186"/>
        <end position="216"/>
    </location>
</feature>
<dbReference type="GO" id="GO:0043161">
    <property type="term" value="P:proteasome-mediated ubiquitin-dependent protein catabolic process"/>
    <property type="evidence" value="ECO:0007669"/>
    <property type="project" value="TreeGrafter"/>
</dbReference>
<dbReference type="Gene3D" id="2.130.10.10">
    <property type="entry name" value="YVTN repeat-like/Quinoprotein amine dehydrogenase"/>
    <property type="match status" value="2"/>
</dbReference>
<dbReference type="Proteomes" id="UP001150266">
    <property type="component" value="Unassembled WGS sequence"/>
</dbReference>
<comment type="caution">
    <text evidence="8">The sequence shown here is derived from an EMBL/GenBank/DDBJ whole genome shotgun (WGS) entry which is preliminary data.</text>
</comment>
<dbReference type="EMBL" id="JAOTPV010000021">
    <property type="protein sequence ID" value="KAJ4472242.1"/>
    <property type="molecule type" value="Genomic_DNA"/>
</dbReference>
<evidence type="ECO:0000313" key="9">
    <source>
        <dbReference type="Proteomes" id="UP001150266"/>
    </source>
</evidence>
<dbReference type="PROSITE" id="PS50294">
    <property type="entry name" value="WD_REPEATS_REGION"/>
    <property type="match status" value="1"/>
</dbReference>
<evidence type="ECO:0000256" key="4">
    <source>
        <dbReference type="ARBA" id="ARBA00022786"/>
    </source>
</evidence>
<dbReference type="GO" id="GO:0030674">
    <property type="term" value="F:protein-macromolecule adaptor activity"/>
    <property type="evidence" value="ECO:0007669"/>
    <property type="project" value="TreeGrafter"/>
</dbReference>
<accession>A0A9W9A1W6</accession>
<dbReference type="OrthoDB" id="2096344at2759"/>
<proteinExistence type="inferred from homology"/>
<keyword evidence="4" id="KW-0833">Ubl conjugation pathway</keyword>
<organism evidence="8 9">
    <name type="scientific">Lentinula aciculospora</name>
    <dbReference type="NCBI Taxonomy" id="153920"/>
    <lineage>
        <taxon>Eukaryota</taxon>
        <taxon>Fungi</taxon>
        <taxon>Dikarya</taxon>
        <taxon>Basidiomycota</taxon>
        <taxon>Agaricomycotina</taxon>
        <taxon>Agaricomycetes</taxon>
        <taxon>Agaricomycetidae</taxon>
        <taxon>Agaricales</taxon>
        <taxon>Marasmiineae</taxon>
        <taxon>Omphalotaceae</taxon>
        <taxon>Lentinula</taxon>
    </lineage>
</organism>
<evidence type="ECO:0000256" key="7">
    <source>
        <dbReference type="SAM" id="MobiDB-lite"/>
    </source>
</evidence>
<dbReference type="AlphaFoldDB" id="A0A9W9A1W6"/>
<dbReference type="InterPro" id="IPR001680">
    <property type="entry name" value="WD40_rpt"/>
</dbReference>
<dbReference type="GO" id="GO:0005634">
    <property type="term" value="C:nucleus"/>
    <property type="evidence" value="ECO:0007669"/>
    <property type="project" value="TreeGrafter"/>
</dbReference>
<dbReference type="InterPro" id="IPR015943">
    <property type="entry name" value="WD40/YVTN_repeat-like_dom_sf"/>
</dbReference>
<protein>
    <submittedName>
        <fullName evidence="8">WD40-repeat-containing domain protein</fullName>
    </submittedName>
</protein>
<feature type="repeat" description="WD" evidence="6">
    <location>
        <begin position="451"/>
        <end position="480"/>
    </location>
</feature>
<keyword evidence="3" id="KW-0677">Repeat</keyword>
<keyword evidence="2 6" id="KW-0853">WD repeat</keyword>
<dbReference type="PROSITE" id="PS00678">
    <property type="entry name" value="WD_REPEATS_1"/>
    <property type="match status" value="1"/>
</dbReference>
<dbReference type="PRINTS" id="PR00320">
    <property type="entry name" value="GPROTEINBRPT"/>
</dbReference>
<evidence type="ECO:0000313" key="8">
    <source>
        <dbReference type="EMBL" id="KAJ4472242.1"/>
    </source>
</evidence>
<keyword evidence="9" id="KW-1185">Reference proteome</keyword>
<feature type="repeat" description="WD" evidence="6">
    <location>
        <begin position="228"/>
        <end position="270"/>
    </location>
</feature>
<dbReference type="PROSITE" id="PS50082">
    <property type="entry name" value="WD_REPEATS_2"/>
    <property type="match status" value="4"/>
</dbReference>